<dbReference type="AlphaFoldDB" id="A0A7I8V7F2"/>
<dbReference type="InterPro" id="IPR002343">
    <property type="entry name" value="Hud_Sxl_RNA"/>
</dbReference>
<evidence type="ECO:0000256" key="3">
    <source>
        <dbReference type="PROSITE-ProRule" id="PRU00176"/>
    </source>
</evidence>
<accession>A0A7I8V7F2</accession>
<dbReference type="PANTHER" id="PTHR48025">
    <property type="entry name" value="OS02G0815200 PROTEIN"/>
    <property type="match status" value="1"/>
</dbReference>
<reference evidence="6 7" key="1">
    <citation type="submission" date="2020-08" db="EMBL/GenBank/DDBJ databases">
        <authorList>
            <person name="Hejnol A."/>
        </authorList>
    </citation>
    <scope>NUCLEOTIDE SEQUENCE [LARGE SCALE GENOMIC DNA]</scope>
</reference>
<dbReference type="GO" id="GO:0003729">
    <property type="term" value="F:mRNA binding"/>
    <property type="evidence" value="ECO:0007669"/>
    <property type="project" value="TreeGrafter"/>
</dbReference>
<feature type="compositionally biased region" description="Basic and acidic residues" evidence="4">
    <location>
        <begin position="1"/>
        <end position="12"/>
    </location>
</feature>
<dbReference type="InterPro" id="IPR035979">
    <property type="entry name" value="RBD_domain_sf"/>
</dbReference>
<evidence type="ECO:0000256" key="4">
    <source>
        <dbReference type="SAM" id="MobiDB-lite"/>
    </source>
</evidence>
<dbReference type="InterPro" id="IPR050502">
    <property type="entry name" value="Euk_RNA-bind_prot"/>
</dbReference>
<dbReference type="PANTHER" id="PTHR48025:SF26">
    <property type="entry name" value="HETEROGENEOUS NUCLEAR RIBONUCLEOPROTEIN M-RELATED"/>
    <property type="match status" value="1"/>
</dbReference>
<evidence type="ECO:0000313" key="6">
    <source>
        <dbReference type="EMBL" id="CAD5111202.1"/>
    </source>
</evidence>
<dbReference type="InterPro" id="IPR000504">
    <property type="entry name" value="RRM_dom"/>
</dbReference>
<dbReference type="SUPFAM" id="SSF54928">
    <property type="entry name" value="RNA-binding domain, RBD"/>
    <property type="match status" value="1"/>
</dbReference>
<dbReference type="CDD" id="cd12244">
    <property type="entry name" value="RRM2_MSSP"/>
    <property type="match status" value="1"/>
</dbReference>
<proteinExistence type="predicted"/>
<evidence type="ECO:0000256" key="1">
    <source>
        <dbReference type="ARBA" id="ARBA00022737"/>
    </source>
</evidence>
<protein>
    <submittedName>
        <fullName evidence="6">DgyrCDS534</fullName>
    </submittedName>
</protein>
<feature type="domain" description="RRM" evidence="5">
    <location>
        <begin position="58"/>
        <end position="136"/>
    </location>
</feature>
<keyword evidence="1" id="KW-0677">Repeat</keyword>
<name>A0A7I8V7F2_9ANNE</name>
<evidence type="ECO:0000313" key="7">
    <source>
        <dbReference type="Proteomes" id="UP000549394"/>
    </source>
</evidence>
<dbReference type="GO" id="GO:1990904">
    <property type="term" value="C:ribonucleoprotein complex"/>
    <property type="evidence" value="ECO:0007669"/>
    <property type="project" value="InterPro"/>
</dbReference>
<dbReference type="SMART" id="SM00360">
    <property type="entry name" value="RRM"/>
    <property type="match status" value="2"/>
</dbReference>
<dbReference type="Pfam" id="PF00076">
    <property type="entry name" value="RRM_1"/>
    <property type="match status" value="2"/>
</dbReference>
<dbReference type="FunFam" id="3.30.70.330:FF:000012">
    <property type="entry name" value="RNA-binding motif, single-stranded-interacting protein 3 isoform 1"/>
    <property type="match status" value="1"/>
</dbReference>
<dbReference type="Proteomes" id="UP000549394">
    <property type="component" value="Unassembled WGS sequence"/>
</dbReference>
<feature type="compositionally biased region" description="Polar residues" evidence="4">
    <location>
        <begin position="20"/>
        <end position="35"/>
    </location>
</feature>
<evidence type="ECO:0000256" key="2">
    <source>
        <dbReference type="ARBA" id="ARBA00022884"/>
    </source>
</evidence>
<dbReference type="PROSITE" id="PS50102">
    <property type="entry name" value="RRM"/>
    <property type="match status" value="2"/>
</dbReference>
<dbReference type="GO" id="GO:0005634">
    <property type="term" value="C:nucleus"/>
    <property type="evidence" value="ECO:0007669"/>
    <property type="project" value="TreeGrafter"/>
</dbReference>
<keyword evidence="7" id="KW-1185">Reference proteome</keyword>
<dbReference type="InterPro" id="IPR012677">
    <property type="entry name" value="Nucleotide-bd_a/b_plait_sf"/>
</dbReference>
<feature type="domain" description="RRM" evidence="5">
    <location>
        <begin position="140"/>
        <end position="219"/>
    </location>
</feature>
<gene>
    <name evidence="6" type="ORF">DGYR_LOCUS526</name>
</gene>
<keyword evidence="2 3" id="KW-0694">RNA-binding</keyword>
<dbReference type="OrthoDB" id="271725at2759"/>
<dbReference type="PRINTS" id="PR00961">
    <property type="entry name" value="HUDSXLRNA"/>
</dbReference>
<dbReference type="FunFam" id="3.30.70.330:FF:000482">
    <property type="entry name" value="SUPpressor"/>
    <property type="match status" value="1"/>
</dbReference>
<dbReference type="CDD" id="cd12243">
    <property type="entry name" value="RRM1_MSSP"/>
    <property type="match status" value="1"/>
</dbReference>
<evidence type="ECO:0000259" key="5">
    <source>
        <dbReference type="PROSITE" id="PS50102"/>
    </source>
</evidence>
<comment type="caution">
    <text evidence="6">The sequence shown here is derived from an EMBL/GenBank/DDBJ whole genome shotgun (WGS) entry which is preliminary data.</text>
</comment>
<organism evidence="6 7">
    <name type="scientific">Dimorphilus gyrociliatus</name>
    <dbReference type="NCBI Taxonomy" id="2664684"/>
    <lineage>
        <taxon>Eukaryota</taxon>
        <taxon>Metazoa</taxon>
        <taxon>Spiralia</taxon>
        <taxon>Lophotrochozoa</taxon>
        <taxon>Annelida</taxon>
        <taxon>Polychaeta</taxon>
        <taxon>Polychaeta incertae sedis</taxon>
        <taxon>Dinophilidae</taxon>
        <taxon>Dimorphilus</taxon>
    </lineage>
</organism>
<feature type="compositionally biased region" description="Low complexity" evidence="4">
    <location>
        <begin position="38"/>
        <end position="49"/>
    </location>
</feature>
<dbReference type="EMBL" id="CAJFCJ010000001">
    <property type="protein sequence ID" value="CAD5111202.1"/>
    <property type="molecule type" value="Genomic_DNA"/>
</dbReference>
<sequence length="378" mass="41224">MNGREGQYDDRSFPNYGATAPSQTAYRKQNFSATRNMPAASPSASSSKSYGSDTLSTTNLYIRGLNVNTTDKDLLALCSKFGKINSTKAIVDPATNKCKGYGFVDFENPQAAEAAVKELQSTGVQAQMAKVSKAQEQDPTNLYIANLPVVYTEQDLEKMFSPYGQVISTRILRDQSGTSRGVGFARMESKEKCEQIIQAFNSKIVANAQEPLNVKFADSGHKKRTKPTNIPHQWTEYRAQADIQGYPIGIPFPFDQHPQNGMPQVLTPPNMRYAPANLGYSQPLAASNPWMYPNMMPTHAAMAPANIRLLRIVYVRARMLACITAVTRGRMACLQVAGGSNIPTAASPGTGIDAHLYSQMNQLSLDARDPAVSTGAHI</sequence>
<dbReference type="Gene3D" id="3.30.70.330">
    <property type="match status" value="2"/>
</dbReference>
<feature type="region of interest" description="Disordered" evidence="4">
    <location>
        <begin position="1"/>
        <end position="53"/>
    </location>
</feature>